<proteinExistence type="predicted"/>
<dbReference type="EMBL" id="BSPW01000024">
    <property type="protein sequence ID" value="GLT17538.1"/>
    <property type="molecule type" value="Genomic_DNA"/>
</dbReference>
<accession>A0ABQ6EWG4</accession>
<keyword evidence="2" id="KW-1185">Reference proteome</keyword>
<organism evidence="1 2">
    <name type="scientific">Vibrio zhanjiangensis</name>
    <dbReference type="NCBI Taxonomy" id="1046128"/>
    <lineage>
        <taxon>Bacteria</taxon>
        <taxon>Pseudomonadati</taxon>
        <taxon>Pseudomonadota</taxon>
        <taxon>Gammaproteobacteria</taxon>
        <taxon>Vibrionales</taxon>
        <taxon>Vibrionaceae</taxon>
        <taxon>Vibrio</taxon>
    </lineage>
</organism>
<comment type="caution">
    <text evidence="1">The sequence shown here is derived from an EMBL/GenBank/DDBJ whole genome shotgun (WGS) entry which is preliminary data.</text>
</comment>
<evidence type="ECO:0000313" key="2">
    <source>
        <dbReference type="Proteomes" id="UP001157138"/>
    </source>
</evidence>
<gene>
    <name evidence="1" type="ORF">GCM10007938_13160</name>
</gene>
<protein>
    <recommendedName>
        <fullName evidence="3">Transposase</fullName>
    </recommendedName>
</protein>
<evidence type="ECO:0000313" key="1">
    <source>
        <dbReference type="EMBL" id="GLT17538.1"/>
    </source>
</evidence>
<name>A0ABQ6EWG4_9VIBR</name>
<evidence type="ECO:0008006" key="3">
    <source>
        <dbReference type="Google" id="ProtNLM"/>
    </source>
</evidence>
<sequence length="58" mass="6827">MSRNNHHIDEAEFGLSVGISHLMVEKGEVFYSRQDTYKKCLALSEHWRNLKRSLHITL</sequence>
<reference evidence="2" key="1">
    <citation type="journal article" date="2019" name="Int. J. Syst. Evol. Microbiol.">
        <title>The Global Catalogue of Microorganisms (GCM) 10K type strain sequencing project: providing services to taxonomists for standard genome sequencing and annotation.</title>
        <authorList>
            <consortium name="The Broad Institute Genomics Platform"/>
            <consortium name="The Broad Institute Genome Sequencing Center for Infectious Disease"/>
            <person name="Wu L."/>
            <person name="Ma J."/>
        </authorList>
    </citation>
    <scope>NUCLEOTIDE SEQUENCE [LARGE SCALE GENOMIC DNA]</scope>
    <source>
        <strain evidence="2">NBRC 108723</strain>
    </source>
</reference>
<dbReference type="RefSeq" id="WP_284191445.1">
    <property type="nucleotide sequence ID" value="NZ_BSPW01000024.1"/>
</dbReference>
<dbReference type="Proteomes" id="UP001157138">
    <property type="component" value="Unassembled WGS sequence"/>
</dbReference>